<keyword evidence="2" id="KW-1185">Reference proteome</keyword>
<accession>A0A8S4MMW7</accession>
<organism evidence="1 2">
    <name type="scientific">Branchiostoma lanceolatum</name>
    <name type="common">Common lancelet</name>
    <name type="synonym">Amphioxus lanceolatum</name>
    <dbReference type="NCBI Taxonomy" id="7740"/>
    <lineage>
        <taxon>Eukaryota</taxon>
        <taxon>Metazoa</taxon>
        <taxon>Chordata</taxon>
        <taxon>Cephalochordata</taxon>
        <taxon>Leptocardii</taxon>
        <taxon>Amphioxiformes</taxon>
        <taxon>Branchiostomatidae</taxon>
        <taxon>Branchiostoma</taxon>
    </lineage>
</organism>
<reference evidence="1" key="1">
    <citation type="submission" date="2022-01" db="EMBL/GenBank/DDBJ databases">
        <authorList>
            <person name="Braso-Vives M."/>
        </authorList>
    </citation>
    <scope>NUCLEOTIDE SEQUENCE</scope>
</reference>
<protein>
    <submittedName>
        <fullName evidence="1">Hypp9529 protein</fullName>
    </submittedName>
</protein>
<proteinExistence type="predicted"/>
<evidence type="ECO:0000313" key="1">
    <source>
        <dbReference type="EMBL" id="CAH1277261.1"/>
    </source>
</evidence>
<feature type="non-terminal residue" evidence="1">
    <location>
        <position position="1"/>
    </location>
</feature>
<dbReference type="Proteomes" id="UP000838412">
    <property type="component" value="Unassembled WGS sequence"/>
</dbReference>
<dbReference type="EMBL" id="CAKMNS010000223">
    <property type="protein sequence ID" value="CAH1277261.1"/>
    <property type="molecule type" value="Genomic_DNA"/>
</dbReference>
<gene>
    <name evidence="1" type="primary">Hypp9529</name>
    <name evidence="1" type="ORF">BLAG_LOCUS26083</name>
</gene>
<evidence type="ECO:0000313" key="2">
    <source>
        <dbReference type="Proteomes" id="UP000838412"/>
    </source>
</evidence>
<comment type="caution">
    <text evidence="1">The sequence shown here is derived from an EMBL/GenBank/DDBJ whole genome shotgun (WGS) entry which is preliminary data.</text>
</comment>
<name>A0A8S4MMW7_BRALA</name>
<dbReference type="AlphaFoldDB" id="A0A8S4MMW7"/>
<sequence length="101" mass="10896">MLVNSAHGHVLQPAGGTCLPLSVVRPITTDRWWWLVGPGTRQAQPRTGTPTVMPRSFLVKKVKAEECSYPAAALHPGPGMAQTCMPRPPQNGQSLTVRLSN</sequence>